<dbReference type="Proteomes" id="UP000005583">
    <property type="component" value="Unassembled WGS sequence"/>
</dbReference>
<dbReference type="AlphaFoldDB" id="C2EP31"/>
<dbReference type="STRING" id="525365.HMPREF0548_1427"/>
<dbReference type="HOGENOM" id="CLU_3235393_0_0_9"/>
<reference evidence="2 3" key="1">
    <citation type="submission" date="2009-01" db="EMBL/GenBank/DDBJ databases">
        <authorList>
            <person name="Qin X."/>
            <person name="Bachman B."/>
            <person name="Battles P."/>
            <person name="Bell A."/>
            <person name="Bess C."/>
            <person name="Bickham C."/>
            <person name="Chaboub L."/>
            <person name="Chen D."/>
            <person name="Coyle M."/>
            <person name="Deiros D.R."/>
            <person name="Dinh H."/>
            <person name="Forbes L."/>
            <person name="Fowler G."/>
            <person name="Francisco L."/>
            <person name="Fu Q."/>
            <person name="Gubbala S."/>
            <person name="Hale W."/>
            <person name="Han Y."/>
            <person name="Hemphill L."/>
            <person name="Highlander S.K."/>
            <person name="Hirani K."/>
            <person name="Hogues M."/>
            <person name="Jackson L."/>
            <person name="Jakkamsetti A."/>
            <person name="Javaid M."/>
            <person name="Jiang H."/>
            <person name="Korchina V."/>
            <person name="Kovar C."/>
            <person name="Lara F."/>
            <person name="Lee S."/>
            <person name="Mata R."/>
            <person name="Mathew T."/>
            <person name="Moen C."/>
            <person name="Morales K."/>
            <person name="Munidasa M."/>
            <person name="Nazareth L."/>
            <person name="Ngo R."/>
            <person name="Nguyen L."/>
            <person name="Okwuonu G."/>
            <person name="Ongeri F."/>
            <person name="Patil S."/>
            <person name="Petrosino J."/>
            <person name="Pham C."/>
            <person name="Pham P."/>
            <person name="Pu L.-L."/>
            <person name="Puazo M."/>
            <person name="Raj R."/>
            <person name="Reid J."/>
            <person name="Rouhana J."/>
            <person name="Saada N."/>
            <person name="Shang Y."/>
            <person name="Simmons D."/>
            <person name="Thornton R."/>
            <person name="Warren J."/>
            <person name="Weissenberger G."/>
            <person name="Zhang J."/>
            <person name="Zhang L."/>
            <person name="Zhou C."/>
            <person name="Zhu D."/>
            <person name="Muzny D."/>
            <person name="Worley K."/>
            <person name="Gibbs R."/>
        </authorList>
    </citation>
    <scope>NUCLEOTIDE SEQUENCE [LARGE SCALE GENOMIC DNA]</scope>
    <source>
        <strain evidence="2 3">DSM 16047</strain>
    </source>
</reference>
<organism evidence="2 3">
    <name type="scientific">Lactobacillus ultunensis DSM 16047</name>
    <dbReference type="NCBI Taxonomy" id="525365"/>
    <lineage>
        <taxon>Bacteria</taxon>
        <taxon>Bacillati</taxon>
        <taxon>Bacillota</taxon>
        <taxon>Bacilli</taxon>
        <taxon>Lactobacillales</taxon>
        <taxon>Lactobacillaceae</taxon>
        <taxon>Lactobacillus</taxon>
    </lineage>
</organism>
<evidence type="ECO:0000313" key="3">
    <source>
        <dbReference type="Proteomes" id="UP000005583"/>
    </source>
</evidence>
<accession>C2EP31</accession>
<keyword evidence="1" id="KW-0812">Transmembrane</keyword>
<dbReference type="EMBL" id="ACGU01000066">
    <property type="protein sequence ID" value="EEJ71706.1"/>
    <property type="molecule type" value="Genomic_DNA"/>
</dbReference>
<proteinExistence type="predicted"/>
<gene>
    <name evidence="2" type="ORF">HMPREF0548_1427</name>
</gene>
<feature type="transmembrane region" description="Helical" evidence="1">
    <location>
        <begin position="21"/>
        <end position="42"/>
    </location>
</feature>
<evidence type="ECO:0000256" key="1">
    <source>
        <dbReference type="SAM" id="Phobius"/>
    </source>
</evidence>
<keyword evidence="3" id="KW-1185">Reference proteome</keyword>
<keyword evidence="1" id="KW-0472">Membrane</keyword>
<keyword evidence="1" id="KW-1133">Transmembrane helix</keyword>
<protein>
    <submittedName>
        <fullName evidence="2">Uncharacterized protein</fullName>
    </submittedName>
</protein>
<sequence length="43" mass="4933">MKFAKEELLIMKRYALFLTKFVWNGALIAVGAKYLAVLAQIMK</sequence>
<comment type="caution">
    <text evidence="2">The sequence shown here is derived from an EMBL/GenBank/DDBJ whole genome shotgun (WGS) entry which is preliminary data.</text>
</comment>
<evidence type="ECO:0000313" key="2">
    <source>
        <dbReference type="EMBL" id="EEJ71706.1"/>
    </source>
</evidence>
<name>C2EP31_9LACO</name>